<dbReference type="SUPFAM" id="SSF54523">
    <property type="entry name" value="Pili subunits"/>
    <property type="match status" value="1"/>
</dbReference>
<gene>
    <name evidence="2" type="ORF">SAMN05444168_4000</name>
</gene>
<accession>A0A1N6I5N5</accession>
<keyword evidence="1" id="KW-0812">Transmembrane</keyword>
<dbReference type="Pfam" id="PF16732">
    <property type="entry name" value="ComP_DUS"/>
    <property type="match status" value="1"/>
</dbReference>
<dbReference type="InterPro" id="IPR045584">
    <property type="entry name" value="Pilin-like"/>
</dbReference>
<sequence>MNEHYSHANSKAHRSAFRAFDAAKAFTLLELIIALAIAAILVVYAVPSYRGHVARSHRVDAASALYRAAQFIEAGAPGEVSPLPVGLDQAPPFGTAVYRLRTLPADETNGGYAVEANPTETGPMSDDPCGSFILDATGSRANRTAEGVATADSDVCWNTR</sequence>
<reference evidence="2 3" key="1">
    <citation type="submission" date="2016-11" db="EMBL/GenBank/DDBJ databases">
        <authorList>
            <person name="Jaros S."/>
            <person name="Januszkiewicz K."/>
            <person name="Wedrychowicz H."/>
        </authorList>
    </citation>
    <scope>NUCLEOTIDE SEQUENCE [LARGE SCALE GENOMIC DNA]</scope>
    <source>
        <strain evidence="2 3">GAS86</strain>
    </source>
</reference>
<dbReference type="OrthoDB" id="8592370at2"/>
<evidence type="ECO:0000313" key="3">
    <source>
        <dbReference type="Proteomes" id="UP000184693"/>
    </source>
</evidence>
<dbReference type="EMBL" id="FSRM01000001">
    <property type="protein sequence ID" value="SIO27311.1"/>
    <property type="molecule type" value="Genomic_DNA"/>
</dbReference>
<evidence type="ECO:0000256" key="1">
    <source>
        <dbReference type="SAM" id="Phobius"/>
    </source>
</evidence>
<dbReference type="Gene3D" id="3.30.700.10">
    <property type="entry name" value="Glycoprotein, Type 4 Pilin"/>
    <property type="match status" value="1"/>
</dbReference>
<keyword evidence="1" id="KW-1133">Transmembrane helix</keyword>
<protein>
    <submittedName>
        <fullName evidence="2">Type IV pilus assembly protein PilE</fullName>
    </submittedName>
</protein>
<organism evidence="2 3">
    <name type="scientific">Paraburkholderia phenazinium</name>
    <dbReference type="NCBI Taxonomy" id="60549"/>
    <lineage>
        <taxon>Bacteria</taxon>
        <taxon>Pseudomonadati</taxon>
        <taxon>Pseudomonadota</taxon>
        <taxon>Betaproteobacteria</taxon>
        <taxon>Burkholderiales</taxon>
        <taxon>Burkholderiaceae</taxon>
        <taxon>Paraburkholderia</taxon>
    </lineage>
</organism>
<keyword evidence="1" id="KW-0472">Membrane</keyword>
<dbReference type="AlphaFoldDB" id="A0A1N6I5N5"/>
<feature type="transmembrane region" description="Helical" evidence="1">
    <location>
        <begin position="25"/>
        <end position="46"/>
    </location>
</feature>
<dbReference type="RefSeq" id="WP_083611482.1">
    <property type="nucleotide sequence ID" value="NZ_FSRM01000001.1"/>
</dbReference>
<dbReference type="GO" id="GO:0043683">
    <property type="term" value="P:type IV pilus assembly"/>
    <property type="evidence" value="ECO:0007669"/>
    <property type="project" value="InterPro"/>
</dbReference>
<evidence type="ECO:0000313" key="2">
    <source>
        <dbReference type="EMBL" id="SIO27311.1"/>
    </source>
</evidence>
<dbReference type="Proteomes" id="UP000184693">
    <property type="component" value="Unassembled WGS sequence"/>
</dbReference>
<dbReference type="InterPro" id="IPR031982">
    <property type="entry name" value="PilE-like"/>
</dbReference>
<proteinExistence type="predicted"/>
<name>A0A1N6I5N5_9BURK</name>
<dbReference type="InterPro" id="IPR012902">
    <property type="entry name" value="N_methyl_site"/>
</dbReference>
<dbReference type="NCBIfam" id="TIGR02532">
    <property type="entry name" value="IV_pilin_GFxxxE"/>
    <property type="match status" value="1"/>
</dbReference>
<dbReference type="Pfam" id="PF07963">
    <property type="entry name" value="N_methyl"/>
    <property type="match status" value="1"/>
</dbReference>